<evidence type="ECO:0000313" key="1">
    <source>
        <dbReference type="EMBL" id="MBI2052448.1"/>
    </source>
</evidence>
<accession>A0A9D6DP64</accession>
<dbReference type="AlphaFoldDB" id="A0A9D6DP64"/>
<protein>
    <submittedName>
        <fullName evidence="1">Uncharacterized protein</fullName>
    </submittedName>
</protein>
<dbReference type="EMBL" id="JACOYY010000063">
    <property type="protein sequence ID" value="MBI2052448.1"/>
    <property type="molecule type" value="Genomic_DNA"/>
</dbReference>
<evidence type="ECO:0000313" key="2">
    <source>
        <dbReference type="Proteomes" id="UP000786662"/>
    </source>
</evidence>
<organism evidence="1 2">
    <name type="scientific">Candidatus Sungiibacteriota bacterium</name>
    <dbReference type="NCBI Taxonomy" id="2750080"/>
    <lineage>
        <taxon>Bacteria</taxon>
        <taxon>Candidatus Sungiibacteriota</taxon>
    </lineage>
</organism>
<name>A0A9D6DP64_9BACT</name>
<reference evidence="1" key="1">
    <citation type="submission" date="2020-07" db="EMBL/GenBank/DDBJ databases">
        <title>Huge and variable diversity of episymbiotic CPR bacteria and DPANN archaea in groundwater ecosystems.</title>
        <authorList>
            <person name="He C.Y."/>
            <person name="Keren R."/>
            <person name="Whittaker M."/>
            <person name="Farag I.F."/>
            <person name="Doudna J."/>
            <person name="Cate J.H.D."/>
            <person name="Banfield J.F."/>
        </authorList>
    </citation>
    <scope>NUCLEOTIDE SEQUENCE</scope>
    <source>
        <strain evidence="1">NC_groundwater_191_Ag_S-0.1um_45_8</strain>
    </source>
</reference>
<dbReference type="Proteomes" id="UP000786662">
    <property type="component" value="Unassembled WGS sequence"/>
</dbReference>
<sequence>MDAQQKLARILGITDGTLESFERSISVSTGKTGLLEKLAQENEKIMADTLQKINSGGGSASHIHGVLQKTIFYHEKQFLDFLRGVEGENEFEKAANLARVLVKADRGFFLKKDFIKEIFLKRRPENLLSYLGYQSVDELINGNDLMEAFSALRFVESDEWMHQTFAEVYSSFKPSDFEARDIEIKVLGDKWRDIAKKFVEKKHHNVSHLKEFGVIFLNPIKMDIPGKFLRDFALLLHYFHEIGFYSKLFKKYSDSPDFAEKFKSLLRGDVKEPKDVNQENAWLIVQRYLVKENPQDPRLFQPRVNPESIHWTKGERDLAGISEKTGGTVDLGLWSNLDWVGGLFQGEVGEEVVSFDLEDNAMSLVSFMEGKKEVLTYHQREAMWTKIFVEYAGGEGKLEEMILGNFDKGFIIL</sequence>
<comment type="caution">
    <text evidence="1">The sequence shown here is derived from an EMBL/GenBank/DDBJ whole genome shotgun (WGS) entry which is preliminary data.</text>
</comment>
<gene>
    <name evidence="1" type="ORF">HYT38_02090</name>
</gene>
<proteinExistence type="predicted"/>